<sequence>MSVSTSTALGPADAVPDPPRQVDVVIVGARCAGAPLATLLARAGRTVALVDRAERIGNTLSSHIMQADTLRFLDRLGVLPDVLATGAPPFVAADTRLEDFHGLLRYPGATHGPGGGICVRRQMLDPLLLVAARRAGVQPVLGAKVTDLLIGDGRVTGVRLRTASGPVEIAAKLVVGADGRQSTVARLVGARRYHVVPGTRAYHWSYFADATPAGPPTFVFHRWGDQFVLGAPTDSGLYLVGTAHTLPVGGPAGHRCTAEDFLADATSCPPVAQALAGAQRVAGIFGLTGFDGYFRDGAGPGWVLIGDAGHFKDPAAGRGIGDAFRQVDALAATLPGVLDGSARDLDGATAAFARWRDREFLAHYWVGSDLGRSGEIPTFLPEIVRRMTDRGRGADLLAVLSHDAQPTTVLSPGRAVGAVGRLLAGGRVPRRRVLAEFGAAVGDQFRRARLVRRPRHEAATAPTVVAGASTEGCR</sequence>
<evidence type="ECO:0000256" key="1">
    <source>
        <dbReference type="ARBA" id="ARBA00023002"/>
    </source>
</evidence>
<keyword evidence="1" id="KW-0560">Oxidoreductase</keyword>
<dbReference type="EMBL" id="VLLP01000001">
    <property type="protein sequence ID" value="TWJ31420.1"/>
    <property type="molecule type" value="Genomic_DNA"/>
</dbReference>
<organism evidence="3 4">
    <name type="scientific">Micromonospora sagamiensis</name>
    <dbReference type="NCBI Taxonomy" id="47875"/>
    <lineage>
        <taxon>Bacteria</taxon>
        <taxon>Bacillati</taxon>
        <taxon>Actinomycetota</taxon>
        <taxon>Actinomycetes</taxon>
        <taxon>Micromonosporales</taxon>
        <taxon>Micromonosporaceae</taxon>
        <taxon>Micromonospora</taxon>
    </lineage>
</organism>
<dbReference type="InterPro" id="IPR050631">
    <property type="entry name" value="PheA/TfdB_FAD_monoxygenase"/>
</dbReference>
<dbReference type="PANTHER" id="PTHR43476">
    <property type="entry name" value="3-(3-HYDROXY-PHENYL)PROPIONATE/3-HYDROXYCINNAMIC ACID HYDROXYLASE"/>
    <property type="match status" value="1"/>
</dbReference>
<dbReference type="AlphaFoldDB" id="A0A562WM88"/>
<dbReference type="GO" id="GO:0071949">
    <property type="term" value="F:FAD binding"/>
    <property type="evidence" value="ECO:0007669"/>
    <property type="project" value="InterPro"/>
</dbReference>
<evidence type="ECO:0000313" key="4">
    <source>
        <dbReference type="Proteomes" id="UP000319728"/>
    </source>
</evidence>
<dbReference type="Proteomes" id="UP000319728">
    <property type="component" value="Unassembled WGS sequence"/>
</dbReference>
<dbReference type="RefSeq" id="WP_145820186.1">
    <property type="nucleotide sequence ID" value="NZ_AP023438.1"/>
</dbReference>
<evidence type="ECO:0000259" key="2">
    <source>
        <dbReference type="Pfam" id="PF01494"/>
    </source>
</evidence>
<comment type="caution">
    <text evidence="3">The sequence shown here is derived from an EMBL/GenBank/DDBJ whole genome shotgun (WGS) entry which is preliminary data.</text>
</comment>
<dbReference type="GO" id="GO:0016491">
    <property type="term" value="F:oxidoreductase activity"/>
    <property type="evidence" value="ECO:0007669"/>
    <property type="project" value="UniProtKB-KW"/>
</dbReference>
<accession>A0A562WM88</accession>
<name>A0A562WM88_9ACTN</name>
<dbReference type="Pfam" id="PF01494">
    <property type="entry name" value="FAD_binding_3"/>
    <property type="match status" value="1"/>
</dbReference>
<dbReference type="PANTHER" id="PTHR43476:SF5">
    <property type="entry name" value="FAD-DEPENDENT MONOOXYGENASE"/>
    <property type="match status" value="1"/>
</dbReference>
<proteinExistence type="predicted"/>
<dbReference type="SUPFAM" id="SSF51905">
    <property type="entry name" value="FAD/NAD(P)-binding domain"/>
    <property type="match status" value="1"/>
</dbReference>
<protein>
    <submittedName>
        <fullName evidence="3">Flavin-dependent dehydrogenase</fullName>
    </submittedName>
</protein>
<evidence type="ECO:0000313" key="3">
    <source>
        <dbReference type="EMBL" id="TWJ31420.1"/>
    </source>
</evidence>
<dbReference type="InterPro" id="IPR036188">
    <property type="entry name" value="FAD/NAD-bd_sf"/>
</dbReference>
<gene>
    <name evidence="3" type="ORF">JD81_04976</name>
</gene>
<feature type="domain" description="FAD-binding" evidence="2">
    <location>
        <begin position="22"/>
        <end position="194"/>
    </location>
</feature>
<dbReference type="Gene3D" id="3.50.50.60">
    <property type="entry name" value="FAD/NAD(P)-binding domain"/>
    <property type="match status" value="1"/>
</dbReference>
<keyword evidence="4" id="KW-1185">Reference proteome</keyword>
<dbReference type="InterPro" id="IPR002938">
    <property type="entry name" value="FAD-bd"/>
</dbReference>
<dbReference type="OrthoDB" id="103324at2"/>
<reference evidence="3 4" key="1">
    <citation type="submission" date="2019-07" db="EMBL/GenBank/DDBJ databases">
        <title>R&amp;d 2014.</title>
        <authorList>
            <person name="Klenk H.-P."/>
        </authorList>
    </citation>
    <scope>NUCLEOTIDE SEQUENCE [LARGE SCALE GENOMIC DNA]</scope>
    <source>
        <strain evidence="3 4">DSM 43912</strain>
    </source>
</reference>
<dbReference type="PRINTS" id="PR00420">
    <property type="entry name" value="RNGMNOXGNASE"/>
</dbReference>